<accession>A0A9P9E6M2</accession>
<dbReference type="OrthoDB" id="4757858at2759"/>
<dbReference type="SUPFAM" id="SSF52047">
    <property type="entry name" value="RNI-like"/>
    <property type="match status" value="1"/>
</dbReference>
<evidence type="ECO:0000313" key="2">
    <source>
        <dbReference type="Proteomes" id="UP000738349"/>
    </source>
</evidence>
<dbReference type="AlphaFoldDB" id="A0A9P9E6M2"/>
<proteinExistence type="predicted"/>
<keyword evidence="2" id="KW-1185">Reference proteome</keyword>
<gene>
    <name evidence="1" type="ORF">EDB81DRAFT_950373</name>
</gene>
<evidence type="ECO:0008006" key="3">
    <source>
        <dbReference type="Google" id="ProtNLM"/>
    </source>
</evidence>
<name>A0A9P9E6M2_9HYPO</name>
<dbReference type="InterPro" id="IPR032675">
    <property type="entry name" value="LRR_dom_sf"/>
</dbReference>
<comment type="caution">
    <text evidence="1">The sequence shown here is derived from an EMBL/GenBank/DDBJ whole genome shotgun (WGS) entry which is preliminary data.</text>
</comment>
<reference evidence="1" key="1">
    <citation type="journal article" date="2021" name="Nat. Commun.">
        <title>Genetic determinants of endophytism in the Arabidopsis root mycobiome.</title>
        <authorList>
            <person name="Mesny F."/>
            <person name="Miyauchi S."/>
            <person name="Thiergart T."/>
            <person name="Pickel B."/>
            <person name="Atanasova L."/>
            <person name="Karlsson M."/>
            <person name="Huettel B."/>
            <person name="Barry K.W."/>
            <person name="Haridas S."/>
            <person name="Chen C."/>
            <person name="Bauer D."/>
            <person name="Andreopoulos W."/>
            <person name="Pangilinan J."/>
            <person name="LaButti K."/>
            <person name="Riley R."/>
            <person name="Lipzen A."/>
            <person name="Clum A."/>
            <person name="Drula E."/>
            <person name="Henrissat B."/>
            <person name="Kohler A."/>
            <person name="Grigoriev I.V."/>
            <person name="Martin F.M."/>
            <person name="Hacquard S."/>
        </authorList>
    </citation>
    <scope>NUCLEOTIDE SEQUENCE</scope>
    <source>
        <strain evidence="1">MPI-CAGE-AT-0147</strain>
    </source>
</reference>
<dbReference type="Proteomes" id="UP000738349">
    <property type="component" value="Unassembled WGS sequence"/>
</dbReference>
<protein>
    <recommendedName>
        <fullName evidence="3">F-box domain-containing protein</fullName>
    </recommendedName>
</protein>
<sequence>MAELLSLPNETLQAICYYLCCHCSVSRYEPNEPTLPALSALSQACSRLREVAQPILFHHLHHRSENPVPLLRNLLARPDLAANIQGAYVGVQWDIGKGLSSEDVDFCDNVMAKFFREDGCPFNVSPSWFTREYVERTRDILFASQPEAALCAIAIALMPNIRVLDLETGYFWRFPFCLPGSLPHLTELNFRHGDTERGQDLIAVEELLAAATNLKSFNCFMLKQISGNFFHPNVVELNLTSSHLKAPCFFALMTGLPNLAVFSYESGGIKVSDGPEAYPLDISHALLIRARTLQVVAFNLRDAEYPGVVEAGHVMTSLKEMRRLKCLTIHSHELYGDDIFDTLNDDSRLIDFLPNSIEHLTLEGLPDFKLHDVLSFGKVSKTQFPRLRILQIPGYTQEQVAELEKVFSQTKIEAPIVHRN</sequence>
<dbReference type="Gene3D" id="3.80.10.10">
    <property type="entry name" value="Ribonuclease Inhibitor"/>
    <property type="match status" value="1"/>
</dbReference>
<organism evidence="1 2">
    <name type="scientific">Dactylonectria macrodidyma</name>
    <dbReference type="NCBI Taxonomy" id="307937"/>
    <lineage>
        <taxon>Eukaryota</taxon>
        <taxon>Fungi</taxon>
        <taxon>Dikarya</taxon>
        <taxon>Ascomycota</taxon>
        <taxon>Pezizomycotina</taxon>
        <taxon>Sordariomycetes</taxon>
        <taxon>Hypocreomycetidae</taxon>
        <taxon>Hypocreales</taxon>
        <taxon>Nectriaceae</taxon>
        <taxon>Dactylonectria</taxon>
    </lineage>
</organism>
<evidence type="ECO:0000313" key="1">
    <source>
        <dbReference type="EMBL" id="KAH7130931.1"/>
    </source>
</evidence>
<dbReference type="EMBL" id="JAGMUV010000017">
    <property type="protein sequence ID" value="KAH7130931.1"/>
    <property type="molecule type" value="Genomic_DNA"/>
</dbReference>